<dbReference type="InterPro" id="IPR036291">
    <property type="entry name" value="NAD(P)-bd_dom_sf"/>
</dbReference>
<dbReference type="PROSITE" id="PS00061">
    <property type="entry name" value="ADH_SHORT"/>
    <property type="match status" value="1"/>
</dbReference>
<dbReference type="AlphaFoldDB" id="A0A3B0SMT6"/>
<accession>A0A3B0SMT6</accession>
<name>A0A3B0SMT6_9ZZZZ</name>
<dbReference type="InterPro" id="IPR050259">
    <property type="entry name" value="SDR"/>
</dbReference>
<reference evidence="2" key="1">
    <citation type="submission" date="2018-06" db="EMBL/GenBank/DDBJ databases">
        <authorList>
            <person name="Zhirakovskaya E."/>
        </authorList>
    </citation>
    <scope>NUCLEOTIDE SEQUENCE</scope>
</reference>
<dbReference type="PANTHER" id="PTHR42879">
    <property type="entry name" value="3-OXOACYL-(ACYL-CARRIER-PROTEIN) REDUCTASE"/>
    <property type="match status" value="1"/>
</dbReference>
<comment type="similarity">
    <text evidence="1">Belongs to the short-chain dehydrogenases/reductases (SDR) family.</text>
</comment>
<dbReference type="EMBL" id="UOEH01000361">
    <property type="protein sequence ID" value="VAW02297.1"/>
    <property type="molecule type" value="Genomic_DNA"/>
</dbReference>
<dbReference type="Gene3D" id="3.40.50.720">
    <property type="entry name" value="NAD(P)-binding Rossmann-like Domain"/>
    <property type="match status" value="1"/>
</dbReference>
<evidence type="ECO:0000313" key="2">
    <source>
        <dbReference type="EMBL" id="VAW02297.1"/>
    </source>
</evidence>
<dbReference type="GO" id="GO:0032787">
    <property type="term" value="P:monocarboxylic acid metabolic process"/>
    <property type="evidence" value="ECO:0007669"/>
    <property type="project" value="UniProtKB-ARBA"/>
</dbReference>
<gene>
    <name evidence="2" type="ORF">MNBD_ALPHA05-2386</name>
</gene>
<dbReference type="PANTHER" id="PTHR42879:SF2">
    <property type="entry name" value="3-OXOACYL-[ACYL-CARRIER-PROTEIN] REDUCTASE FABG"/>
    <property type="match status" value="1"/>
</dbReference>
<dbReference type="CDD" id="cd05233">
    <property type="entry name" value="SDR_c"/>
    <property type="match status" value="1"/>
</dbReference>
<organism evidence="2">
    <name type="scientific">hydrothermal vent metagenome</name>
    <dbReference type="NCBI Taxonomy" id="652676"/>
    <lineage>
        <taxon>unclassified sequences</taxon>
        <taxon>metagenomes</taxon>
        <taxon>ecological metagenomes</taxon>
    </lineage>
</organism>
<dbReference type="PRINTS" id="PR00080">
    <property type="entry name" value="SDRFAMILY"/>
</dbReference>
<dbReference type="SUPFAM" id="SSF51735">
    <property type="entry name" value="NAD(P)-binding Rossmann-fold domains"/>
    <property type="match status" value="1"/>
</dbReference>
<dbReference type="InterPro" id="IPR002347">
    <property type="entry name" value="SDR_fam"/>
</dbReference>
<sequence>MTKPAKRALITGGGSGIGLAIAQKFAENGIGVTIAGRNTARLKETGLAYLEIDVTDETSVIEAVKQCGPIDIFVANAGAAATAPALKTSHQLWDEMIAVNLTSVYLCAREAIPQMVDRGWGRFIAIASTASLKAYAYTGAYAAAKHGVIGWVRTLAIELAKTGVTSNAICPGFTDTAMVQNSIETIVQKTGLTKDQALQALVKDNPMGRLIKPVEIAQTALWLASDDAAAINGQAIAVDAGETAS</sequence>
<dbReference type="FunFam" id="3.40.50.720:FF:000084">
    <property type="entry name" value="Short-chain dehydrogenase reductase"/>
    <property type="match status" value="1"/>
</dbReference>
<dbReference type="Pfam" id="PF13561">
    <property type="entry name" value="adh_short_C2"/>
    <property type="match status" value="1"/>
</dbReference>
<evidence type="ECO:0000256" key="1">
    <source>
        <dbReference type="ARBA" id="ARBA00006484"/>
    </source>
</evidence>
<protein>
    <recommendedName>
        <fullName evidence="3">3-hydroxybutyrate dehydrogenase</fullName>
    </recommendedName>
</protein>
<evidence type="ECO:0008006" key="3">
    <source>
        <dbReference type="Google" id="ProtNLM"/>
    </source>
</evidence>
<dbReference type="InterPro" id="IPR020904">
    <property type="entry name" value="Sc_DH/Rdtase_CS"/>
</dbReference>
<proteinExistence type="inferred from homology"/>
<dbReference type="PRINTS" id="PR00081">
    <property type="entry name" value="GDHRDH"/>
</dbReference>